<dbReference type="GO" id="GO:0005509">
    <property type="term" value="F:calcium ion binding"/>
    <property type="evidence" value="ECO:0007669"/>
    <property type="project" value="InterPro"/>
</dbReference>
<keyword evidence="5" id="KW-0479">Metal-binding</keyword>
<comment type="subcellular location">
    <subcellularLocation>
        <location evidence="1">Endoplasmic reticulum</location>
    </subcellularLocation>
</comment>
<evidence type="ECO:0000256" key="3">
    <source>
        <dbReference type="ARBA" id="ARBA00022824"/>
    </source>
</evidence>
<feature type="binding site" evidence="5">
    <location>
        <position position="309"/>
    </location>
    <ligand>
        <name>Ca(2+)</name>
        <dbReference type="ChEBI" id="CHEBI:29108"/>
    </ligand>
</feature>
<dbReference type="EMBL" id="QMKO01002860">
    <property type="protein sequence ID" value="RTG82374.1"/>
    <property type="molecule type" value="Genomic_DNA"/>
</dbReference>
<dbReference type="InterPro" id="IPR001382">
    <property type="entry name" value="Glyco_hydro_47"/>
</dbReference>
<sequence length="626" mass="71015">MLDGLDSLFLIGEFDEFEVAVKAVVRTVRFDSDVDVSVFETNIRVLGYVFENTCTACAGTMILEFAALSRLTGNPIYEEKAAKAMAFLWKQRNRFSDLVGRVINVRNGDWIRQAYILLGEPVYLHRFQTHYEAVNRYVSGPQSAEFPFLFLDVHMHRPAQRARTFMDALLAFWPGIQVLTGDVKRAVALHELLYLIHKRNKLLPEAFTPDFNVHWGQHLLRPELIESTYLLYRATEDPYYLQVGEQIVNDLEKYTRVPCGFAAIKDVRTMEHVDQFDSFVLAETFKYLYLLFAEPSDIPIKVDDYIFTTEAHLLPLSLSRQRYSIKNVFHTTIHNVSSVLMKTSQYDVNSSILQQQQQQQQQPSSTSEIESSFMKSIPDHHGDRDVKVEKLLHKAAQCIAVGYEHRNPIKCILDTTTSSNENNDNNNLADSIDSATAGVIFIQELITLANQKQSLVDLPVQNRYVVVIDPPSYGFTKFVACPAHFGLFPGEELIQGKGEQQQKEAGTKDSNTFESQAKQQQSTFSSSSSANPSERRWKPLVGPVRVVYPMDACQPIMEEAYAYPSVDLQWNQNSTESLNPSLFNSSEIMRQSKGSISGAIGIVRRGGCVFVEKAYHLAQVSYKCIF</sequence>
<name>A0A430Q3Z2_SCHBO</name>
<comment type="similarity">
    <text evidence="2">Belongs to the glycosyl hydrolase 47 family.</text>
</comment>
<dbReference type="GO" id="GO:0004571">
    <property type="term" value="F:mannosyl-oligosaccharide 1,2-alpha-mannosidase activity"/>
    <property type="evidence" value="ECO:0007669"/>
    <property type="project" value="InterPro"/>
</dbReference>
<dbReference type="GO" id="GO:0005975">
    <property type="term" value="P:carbohydrate metabolic process"/>
    <property type="evidence" value="ECO:0007669"/>
    <property type="project" value="InterPro"/>
</dbReference>
<evidence type="ECO:0000256" key="6">
    <source>
        <dbReference type="SAM" id="MobiDB-lite"/>
    </source>
</evidence>
<dbReference type="SUPFAM" id="SSF48225">
    <property type="entry name" value="Seven-hairpin glycosidases"/>
    <property type="match status" value="1"/>
</dbReference>
<keyword evidence="4" id="KW-0325">Glycoprotein</keyword>
<organism evidence="7 8">
    <name type="scientific">Schistosoma bovis</name>
    <name type="common">Blood fluke</name>
    <dbReference type="NCBI Taxonomy" id="6184"/>
    <lineage>
        <taxon>Eukaryota</taxon>
        <taxon>Metazoa</taxon>
        <taxon>Spiralia</taxon>
        <taxon>Lophotrochozoa</taxon>
        <taxon>Platyhelminthes</taxon>
        <taxon>Trematoda</taxon>
        <taxon>Digenea</taxon>
        <taxon>Strigeidida</taxon>
        <taxon>Schistosomatoidea</taxon>
        <taxon>Schistosomatidae</taxon>
        <taxon>Schistosoma</taxon>
    </lineage>
</organism>
<keyword evidence="5" id="KW-0106">Calcium</keyword>
<evidence type="ECO:0000256" key="5">
    <source>
        <dbReference type="PIRSR" id="PIRSR601382-2"/>
    </source>
</evidence>
<evidence type="ECO:0000313" key="8">
    <source>
        <dbReference type="Proteomes" id="UP000290809"/>
    </source>
</evidence>
<keyword evidence="8" id="KW-1185">Reference proteome</keyword>
<proteinExistence type="inferred from homology"/>
<evidence type="ECO:0000256" key="4">
    <source>
        <dbReference type="ARBA" id="ARBA00023180"/>
    </source>
</evidence>
<reference evidence="7 8" key="1">
    <citation type="journal article" date="2019" name="PLoS Pathog.">
        <title>Genome sequence of the bovine parasite Schistosoma bovis Tanzania.</title>
        <authorList>
            <person name="Oey H."/>
            <person name="Zakrzewski M."/>
            <person name="Gobert G."/>
            <person name="Gravermann K."/>
            <person name="Stoye J."/>
            <person name="Jones M."/>
            <person name="Mcmanus D."/>
            <person name="Krause L."/>
        </authorList>
    </citation>
    <scope>NUCLEOTIDE SEQUENCE [LARGE SCALE GENOMIC DNA]</scope>
    <source>
        <strain evidence="7 8">TAN1997</strain>
    </source>
</reference>
<evidence type="ECO:0000256" key="1">
    <source>
        <dbReference type="ARBA" id="ARBA00004240"/>
    </source>
</evidence>
<dbReference type="InterPro" id="IPR012341">
    <property type="entry name" value="6hp_glycosidase-like_sf"/>
</dbReference>
<comment type="caution">
    <text evidence="7">The sequence shown here is derived from an EMBL/GenBank/DDBJ whole genome shotgun (WGS) entry which is preliminary data.</text>
</comment>
<dbReference type="AlphaFoldDB" id="A0A430Q3Z2"/>
<evidence type="ECO:0000313" key="7">
    <source>
        <dbReference type="EMBL" id="RTG82374.1"/>
    </source>
</evidence>
<feature type="region of interest" description="Disordered" evidence="6">
    <location>
        <begin position="497"/>
        <end position="536"/>
    </location>
</feature>
<dbReference type="Gene3D" id="1.50.10.10">
    <property type="match status" value="2"/>
</dbReference>
<protein>
    <submittedName>
        <fullName evidence="7">ER degradation enhancer, mannosidase alpha-like 3</fullName>
    </submittedName>
</protein>
<feature type="non-terminal residue" evidence="7">
    <location>
        <position position="626"/>
    </location>
</feature>
<dbReference type="GO" id="GO:1904380">
    <property type="term" value="P:endoplasmic reticulum mannose trimming"/>
    <property type="evidence" value="ECO:0007669"/>
    <property type="project" value="InterPro"/>
</dbReference>
<evidence type="ECO:0000256" key="2">
    <source>
        <dbReference type="ARBA" id="ARBA00007658"/>
    </source>
</evidence>
<dbReference type="InterPro" id="IPR044674">
    <property type="entry name" value="EDEM1/2/3"/>
</dbReference>
<dbReference type="PANTHER" id="PTHR45679">
    <property type="entry name" value="ER DEGRADATION-ENHANCING ALPHA-MANNOSIDASE-LIKE PROTEIN 2"/>
    <property type="match status" value="1"/>
</dbReference>
<dbReference type="Proteomes" id="UP000290809">
    <property type="component" value="Unassembled WGS sequence"/>
</dbReference>
<feature type="region of interest" description="Disordered" evidence="6">
    <location>
        <begin position="351"/>
        <end position="381"/>
    </location>
</feature>
<dbReference type="Pfam" id="PF01532">
    <property type="entry name" value="Glyco_hydro_47"/>
    <property type="match status" value="2"/>
</dbReference>
<dbReference type="GO" id="GO:0016020">
    <property type="term" value="C:membrane"/>
    <property type="evidence" value="ECO:0007669"/>
    <property type="project" value="InterPro"/>
</dbReference>
<feature type="compositionally biased region" description="Polar residues" evidence="6">
    <location>
        <begin position="363"/>
        <end position="374"/>
    </location>
</feature>
<dbReference type="STRING" id="6184.A0A430Q3Z2"/>
<gene>
    <name evidence="7" type="ORF">DC041_0003483</name>
</gene>
<comment type="cofactor">
    <cofactor evidence="5">
        <name>Ca(2+)</name>
        <dbReference type="ChEBI" id="CHEBI:29108"/>
    </cofactor>
</comment>
<accession>A0A430Q3Z2</accession>
<dbReference type="InterPro" id="IPR036026">
    <property type="entry name" value="Seven-hairpin_glycosidases"/>
</dbReference>
<keyword evidence="3" id="KW-0256">Endoplasmic reticulum</keyword>
<dbReference type="GO" id="GO:0044322">
    <property type="term" value="C:endoplasmic reticulum quality control compartment"/>
    <property type="evidence" value="ECO:0007669"/>
    <property type="project" value="GOC"/>
</dbReference>
<dbReference type="PANTHER" id="PTHR45679:SF2">
    <property type="entry name" value="ER DEGRADATION-ENHANCING ALPHA-MANNOSIDASE-LIKE PROTEIN 3"/>
    <property type="match status" value="1"/>
</dbReference>
<feature type="compositionally biased region" description="Low complexity" evidence="6">
    <location>
        <begin position="515"/>
        <end position="529"/>
    </location>
</feature>